<comment type="caution">
    <text evidence="2">The sequence shown here is derived from an EMBL/GenBank/DDBJ whole genome shotgun (WGS) entry which is preliminary data.</text>
</comment>
<accession>I2NVE8</accession>
<evidence type="ECO:0000313" key="2">
    <source>
        <dbReference type="EMBL" id="EIG29809.1"/>
    </source>
</evidence>
<keyword evidence="1" id="KW-0812">Transmembrane</keyword>
<keyword evidence="1" id="KW-1133">Transmembrane helix</keyword>
<gene>
    <name evidence="2" type="ORF">HMPREF1051_3134</name>
</gene>
<protein>
    <submittedName>
        <fullName evidence="2">Uncharacterized protein</fullName>
    </submittedName>
</protein>
<dbReference type="AlphaFoldDB" id="I2NVE8"/>
<keyword evidence="1" id="KW-0472">Membrane</keyword>
<evidence type="ECO:0000313" key="3">
    <source>
        <dbReference type="Proteomes" id="UP000004473"/>
    </source>
</evidence>
<organism evidence="2 3">
    <name type="scientific">Neisseria sicca VK64</name>
    <dbReference type="NCBI Taxonomy" id="1095748"/>
    <lineage>
        <taxon>Bacteria</taxon>
        <taxon>Pseudomonadati</taxon>
        <taxon>Pseudomonadota</taxon>
        <taxon>Betaproteobacteria</taxon>
        <taxon>Neisseriales</taxon>
        <taxon>Neisseriaceae</taxon>
        <taxon>Neisseria</taxon>
    </lineage>
</organism>
<evidence type="ECO:0000256" key="1">
    <source>
        <dbReference type="SAM" id="Phobius"/>
    </source>
</evidence>
<dbReference type="EMBL" id="AJMT01000044">
    <property type="protein sequence ID" value="EIG29809.1"/>
    <property type="molecule type" value="Genomic_DNA"/>
</dbReference>
<name>I2NVE8_NEISI</name>
<reference evidence="2 3" key="1">
    <citation type="submission" date="2012-04" db="EMBL/GenBank/DDBJ databases">
        <authorList>
            <person name="Harkins D.M."/>
            <person name="Madupu R."/>
            <person name="Durkin A.S."/>
            <person name="Torralba M."/>
            <person name="Methe B."/>
            <person name="Sutton G.G."/>
            <person name="Nelson K.E."/>
        </authorList>
    </citation>
    <scope>NUCLEOTIDE SEQUENCE [LARGE SCALE GENOMIC DNA]</scope>
    <source>
        <strain evidence="2 3">VK64</strain>
    </source>
</reference>
<dbReference type="Proteomes" id="UP000004473">
    <property type="component" value="Unassembled WGS sequence"/>
</dbReference>
<proteinExistence type="predicted"/>
<feature type="transmembrane region" description="Helical" evidence="1">
    <location>
        <begin position="20"/>
        <end position="37"/>
    </location>
</feature>
<sequence length="43" mass="5075">MKQKMPINFLPNRKKRIEILFIIKNNLIIMGLSFISPCKSDKL</sequence>